<evidence type="ECO:0000313" key="1">
    <source>
        <dbReference type="EMBL" id="SFK22454.1"/>
    </source>
</evidence>
<evidence type="ECO:0000313" key="2">
    <source>
        <dbReference type="Proteomes" id="UP000199025"/>
    </source>
</evidence>
<reference evidence="1 2" key="1">
    <citation type="submission" date="2016-10" db="EMBL/GenBank/DDBJ databases">
        <authorList>
            <person name="de Groot N.N."/>
        </authorList>
    </citation>
    <scope>NUCLEOTIDE SEQUENCE [LARGE SCALE GENOMIC DNA]</scope>
    <source>
        <strain evidence="1 2">DSM 44468</strain>
    </source>
</reference>
<accession>A0A1I3XSE6</accession>
<evidence type="ECO:0008006" key="3">
    <source>
        <dbReference type="Google" id="ProtNLM"/>
    </source>
</evidence>
<dbReference type="Proteomes" id="UP000199025">
    <property type="component" value="Unassembled WGS sequence"/>
</dbReference>
<organism evidence="1 2">
    <name type="scientific">Amycolatopsis sacchari</name>
    <dbReference type="NCBI Taxonomy" id="115433"/>
    <lineage>
        <taxon>Bacteria</taxon>
        <taxon>Bacillati</taxon>
        <taxon>Actinomycetota</taxon>
        <taxon>Actinomycetes</taxon>
        <taxon>Pseudonocardiales</taxon>
        <taxon>Pseudonocardiaceae</taxon>
        <taxon>Amycolatopsis</taxon>
    </lineage>
</organism>
<gene>
    <name evidence="1" type="ORF">SAMN05421835_11610</name>
</gene>
<name>A0A1I3XSE6_9PSEU</name>
<protein>
    <recommendedName>
        <fullName evidence="3">DUF3800 domain-containing protein</fullName>
    </recommendedName>
</protein>
<dbReference type="AlphaFoldDB" id="A0A1I3XSE6"/>
<dbReference type="RefSeq" id="WP_091511999.1">
    <property type="nucleotide sequence ID" value="NZ_FORP01000016.1"/>
</dbReference>
<dbReference type="OrthoDB" id="5188615at2"/>
<sequence>MPVHAFIDESGRDGAYIVCVSVVDPAQLVPTRKQLAALLLPGQRELHFKKEKPRRRRLLADRIAALPAISWIYTTSCTPKTEEQDRQRCLAEAVRDLVAAGAHRVVIDSRQEQDRHDQATIYRVLGTYETSPPVVHQHHESTATPLLWIPDAVAWCYGAGGDWRRRVSAGIGRITQL</sequence>
<dbReference type="EMBL" id="FORP01000016">
    <property type="protein sequence ID" value="SFK22454.1"/>
    <property type="molecule type" value="Genomic_DNA"/>
</dbReference>
<dbReference type="STRING" id="115433.SAMN05421835_11610"/>
<keyword evidence="2" id="KW-1185">Reference proteome</keyword>
<proteinExistence type="predicted"/>